<evidence type="ECO:0000259" key="2">
    <source>
        <dbReference type="Pfam" id="PF02374"/>
    </source>
</evidence>
<dbReference type="Pfam" id="PF02374">
    <property type="entry name" value="ArsA_ATPase"/>
    <property type="match status" value="1"/>
</dbReference>
<dbReference type="SUPFAM" id="SSF52540">
    <property type="entry name" value="P-loop containing nucleoside triphosphate hydrolases"/>
    <property type="match status" value="1"/>
</dbReference>
<accession>A0A2R7Y7X0</accession>
<evidence type="ECO:0000313" key="3">
    <source>
        <dbReference type="EMBL" id="PUA33630.1"/>
    </source>
</evidence>
<dbReference type="InterPro" id="IPR027417">
    <property type="entry name" value="P-loop_NTPase"/>
</dbReference>
<dbReference type="GO" id="GO:0005524">
    <property type="term" value="F:ATP binding"/>
    <property type="evidence" value="ECO:0007669"/>
    <property type="project" value="InterPro"/>
</dbReference>
<name>A0A2R7Y7X0_9CREN</name>
<dbReference type="NCBIfam" id="TIGR00345">
    <property type="entry name" value="GET3_arsA_TRC40"/>
    <property type="match status" value="1"/>
</dbReference>
<dbReference type="Proteomes" id="UP000244093">
    <property type="component" value="Unassembled WGS sequence"/>
</dbReference>
<dbReference type="Gene3D" id="3.40.50.300">
    <property type="entry name" value="P-loop containing nucleotide triphosphate hydrolases"/>
    <property type="match status" value="1"/>
</dbReference>
<comment type="caution">
    <text evidence="3">The sequence shown here is derived from an EMBL/GenBank/DDBJ whole genome shotgun (WGS) entry which is preliminary data.</text>
</comment>
<dbReference type="InterPro" id="IPR016300">
    <property type="entry name" value="ATPase_ArsA/GET3"/>
</dbReference>
<protein>
    <recommendedName>
        <fullName evidence="2">ArsA/GET3 Anion-transporting ATPase-like domain-containing protein</fullName>
    </recommendedName>
</protein>
<dbReference type="GO" id="GO:0016887">
    <property type="term" value="F:ATP hydrolysis activity"/>
    <property type="evidence" value="ECO:0007669"/>
    <property type="project" value="InterPro"/>
</dbReference>
<gene>
    <name evidence="3" type="ORF">B7O98_04245</name>
</gene>
<comment type="similarity">
    <text evidence="1">Belongs to the arsA ATPase family.</text>
</comment>
<organism evidence="3 4">
    <name type="scientific">Zestosphaera tikiterensis</name>
    <dbReference type="NCBI Taxonomy" id="1973259"/>
    <lineage>
        <taxon>Archaea</taxon>
        <taxon>Thermoproteota</taxon>
        <taxon>Thermoprotei</taxon>
        <taxon>Desulfurococcales</taxon>
        <taxon>Desulfurococcaceae</taxon>
        <taxon>Zestosphaera</taxon>
    </lineage>
</organism>
<sequence>MVIDFSSFLQPLSGEPHVVIVLGKGGVGKTSVSLTIASELSELSDTLLVSFDPAKHIMEYLDLREPMKVVKVRGRLHACQLDIDLAAKEITSKYVDLLNEILPSLSVLNLEDVVKTMKYAPGVEEEVFLKRLLDIYRRSEFKYVVIDTPPTGISLRTLALPKLYMIWVEKLIEVRERIVSLRYVIAKTLGRKYEVDDPALKKLYEIREDYKYLNEVLKDFSRTSYVVVANPEPLPVHEMKEVISFLEGELRVKPKLLVLNKVLPKEVAVKLGVYEQQIKYVNEVGSMPYKSIMVGYLSNAPSKLDDIVKLKEASTVLRGGG</sequence>
<dbReference type="PANTHER" id="PTHR10803:SF3">
    <property type="entry name" value="ATPASE GET3"/>
    <property type="match status" value="1"/>
</dbReference>
<reference evidence="3 4" key="1">
    <citation type="journal article" date="2018" name="Syst. Appl. Microbiol.">
        <title>A new symbiotic nanoarchaeote (Candidatus Nanoclepta minutus) and its host (Zestosphaera tikiterensis gen. nov., sp. nov.) from a New Zealand hot spring.</title>
        <authorList>
            <person name="St John E."/>
            <person name="Liu Y."/>
            <person name="Podar M."/>
            <person name="Stott M.B."/>
            <person name="Meneghin J."/>
            <person name="Chen Z."/>
            <person name="Lagutin K."/>
            <person name="Mitchell K."/>
            <person name="Reysenbach A.L."/>
        </authorList>
    </citation>
    <scope>NUCLEOTIDE SEQUENCE [LARGE SCALE GENOMIC DNA]</scope>
    <source>
        <strain evidence="3">NZ3</strain>
    </source>
</reference>
<feature type="domain" description="ArsA/GET3 Anion-transporting ATPase-like" evidence="2">
    <location>
        <begin position="18"/>
        <end position="286"/>
    </location>
</feature>
<evidence type="ECO:0000256" key="1">
    <source>
        <dbReference type="ARBA" id="ARBA00011040"/>
    </source>
</evidence>
<proteinExistence type="inferred from homology"/>
<dbReference type="InterPro" id="IPR025723">
    <property type="entry name" value="ArsA/GET3_ATPase-like"/>
</dbReference>
<dbReference type="AlphaFoldDB" id="A0A2R7Y7X0"/>
<dbReference type="EMBL" id="NBVN01000002">
    <property type="protein sequence ID" value="PUA33630.1"/>
    <property type="molecule type" value="Genomic_DNA"/>
</dbReference>
<dbReference type="PANTHER" id="PTHR10803">
    <property type="entry name" value="ARSENICAL PUMP-DRIVING ATPASE ARSENITE-TRANSLOCATING ATPASE"/>
    <property type="match status" value="1"/>
</dbReference>
<dbReference type="CDD" id="cd02035">
    <property type="entry name" value="ArsA"/>
    <property type="match status" value="1"/>
</dbReference>
<evidence type="ECO:0000313" key="4">
    <source>
        <dbReference type="Proteomes" id="UP000244093"/>
    </source>
</evidence>